<gene>
    <name evidence="2" type="ORF">GH266_18710</name>
</gene>
<dbReference type="EMBL" id="CP046908">
    <property type="protein sequence ID" value="QGZ37515.1"/>
    <property type="molecule type" value="Genomic_DNA"/>
</dbReference>
<dbReference type="Proteomes" id="UP000435648">
    <property type="component" value="Chromosome"/>
</dbReference>
<dbReference type="NCBIfam" id="TIGR02301">
    <property type="entry name" value="TIGR02301 family protein"/>
    <property type="match status" value="1"/>
</dbReference>
<dbReference type="Pfam" id="PF09539">
    <property type="entry name" value="DUF2385"/>
    <property type="match status" value="1"/>
</dbReference>
<accession>A0A857CF90</accession>
<feature type="signal peptide" evidence="1">
    <location>
        <begin position="1"/>
        <end position="16"/>
    </location>
</feature>
<organism evidence="2 3">
    <name type="scientific">Stappia indica</name>
    <dbReference type="NCBI Taxonomy" id="538381"/>
    <lineage>
        <taxon>Bacteria</taxon>
        <taxon>Pseudomonadati</taxon>
        <taxon>Pseudomonadota</taxon>
        <taxon>Alphaproteobacteria</taxon>
        <taxon>Hyphomicrobiales</taxon>
        <taxon>Stappiaceae</taxon>
        <taxon>Stappia</taxon>
    </lineage>
</organism>
<dbReference type="AlphaFoldDB" id="A0A857CF90"/>
<proteinExistence type="predicted"/>
<keyword evidence="1" id="KW-0732">Signal</keyword>
<evidence type="ECO:0000256" key="1">
    <source>
        <dbReference type="SAM" id="SignalP"/>
    </source>
</evidence>
<evidence type="ECO:0000313" key="3">
    <source>
        <dbReference type="Proteomes" id="UP000435648"/>
    </source>
</evidence>
<dbReference type="OrthoDB" id="8481666at2"/>
<reference evidence="2 3" key="1">
    <citation type="submission" date="2019-12" db="EMBL/GenBank/DDBJ databases">
        <title>The genome of Stappia indica PHM037.</title>
        <authorList>
            <person name="Kacar D."/>
            <person name="Galan B."/>
            <person name="Canedo L."/>
            <person name="Rodriguez P."/>
            <person name="de la Calle F."/>
            <person name="Garcia J.L."/>
        </authorList>
    </citation>
    <scope>NUCLEOTIDE SEQUENCE [LARGE SCALE GENOMIC DNA]</scope>
    <source>
        <strain evidence="2 3">PHM037</strain>
    </source>
</reference>
<name>A0A857CF90_9HYPH</name>
<feature type="chain" id="PRO_5032712771" evidence="1">
    <location>
        <begin position="17"/>
        <end position="131"/>
    </location>
</feature>
<dbReference type="KEGG" id="siw:GH266_18710"/>
<evidence type="ECO:0000313" key="2">
    <source>
        <dbReference type="EMBL" id="QGZ37515.1"/>
    </source>
</evidence>
<protein>
    <submittedName>
        <fullName evidence="2">TIGR02301 family protein</fullName>
    </submittedName>
</protein>
<sequence>MRLIPLAALLAFAVLAAQVAPGAAQVPARVEDPPYEAELMRLSEILGALHYLRPLCGSPDGTVWRDEMEALLDAEVQDDERRRRFIERFNQGYRGFSSVYVKCTPAAEAALARYIEEGGALIRNVTTRYNR</sequence>
<dbReference type="InterPro" id="IPR012645">
    <property type="entry name" value="CHP02301"/>
</dbReference>